<protein>
    <submittedName>
        <fullName evidence="2">DUF397 domain-containing protein</fullName>
    </submittedName>
</protein>
<dbReference type="EMBL" id="JBHSIS010000022">
    <property type="protein sequence ID" value="MFC4858577.1"/>
    <property type="molecule type" value="Genomic_DNA"/>
</dbReference>
<keyword evidence="3" id="KW-1185">Reference proteome</keyword>
<dbReference type="Pfam" id="PF04149">
    <property type="entry name" value="DUF397"/>
    <property type="match status" value="1"/>
</dbReference>
<dbReference type="RefSeq" id="WP_378061103.1">
    <property type="nucleotide sequence ID" value="NZ_JBHSIS010000022.1"/>
</dbReference>
<evidence type="ECO:0000259" key="1">
    <source>
        <dbReference type="Pfam" id="PF04149"/>
    </source>
</evidence>
<evidence type="ECO:0000313" key="2">
    <source>
        <dbReference type="EMBL" id="MFC4858577.1"/>
    </source>
</evidence>
<organism evidence="2 3">
    <name type="scientific">Actinophytocola glycyrrhizae</name>
    <dbReference type="NCBI Taxonomy" id="2044873"/>
    <lineage>
        <taxon>Bacteria</taxon>
        <taxon>Bacillati</taxon>
        <taxon>Actinomycetota</taxon>
        <taxon>Actinomycetes</taxon>
        <taxon>Pseudonocardiales</taxon>
        <taxon>Pseudonocardiaceae</taxon>
    </lineage>
</organism>
<gene>
    <name evidence="2" type="ORF">ACFPCV_34200</name>
</gene>
<dbReference type="Proteomes" id="UP001595859">
    <property type="component" value="Unassembled WGS sequence"/>
</dbReference>
<feature type="domain" description="DUF397" evidence="1">
    <location>
        <begin position="8"/>
        <end position="53"/>
    </location>
</feature>
<reference evidence="3" key="1">
    <citation type="journal article" date="2019" name="Int. J. Syst. Evol. Microbiol.">
        <title>The Global Catalogue of Microorganisms (GCM) 10K type strain sequencing project: providing services to taxonomists for standard genome sequencing and annotation.</title>
        <authorList>
            <consortium name="The Broad Institute Genomics Platform"/>
            <consortium name="The Broad Institute Genome Sequencing Center for Infectious Disease"/>
            <person name="Wu L."/>
            <person name="Ma J."/>
        </authorList>
    </citation>
    <scope>NUCLEOTIDE SEQUENCE [LARGE SCALE GENOMIC DNA]</scope>
    <source>
        <strain evidence="3">ZS-22-S1</strain>
    </source>
</reference>
<comment type="caution">
    <text evidence="2">The sequence shown here is derived from an EMBL/GenBank/DDBJ whole genome shotgun (WGS) entry which is preliminary data.</text>
</comment>
<sequence length="66" mass="6974">MESDLVFRWRTSSFSGQTGQCVELGLAPGTANDEGAVRDSKNPTGPTLRTALAPLITFAKSGHPAR</sequence>
<proteinExistence type="predicted"/>
<dbReference type="InterPro" id="IPR007278">
    <property type="entry name" value="DUF397"/>
</dbReference>
<name>A0ABV9SA23_9PSEU</name>
<accession>A0ABV9SA23</accession>
<evidence type="ECO:0000313" key="3">
    <source>
        <dbReference type="Proteomes" id="UP001595859"/>
    </source>
</evidence>